<feature type="signal peptide" evidence="1">
    <location>
        <begin position="1"/>
        <end position="23"/>
    </location>
</feature>
<feature type="non-terminal residue" evidence="2">
    <location>
        <position position="71"/>
    </location>
</feature>
<evidence type="ECO:0000256" key="1">
    <source>
        <dbReference type="SAM" id="SignalP"/>
    </source>
</evidence>
<evidence type="ECO:0000313" key="3">
    <source>
        <dbReference type="Proteomes" id="UP000678393"/>
    </source>
</evidence>
<keyword evidence="3" id="KW-1185">Reference proteome</keyword>
<proteinExistence type="predicted"/>
<reference evidence="2" key="1">
    <citation type="submission" date="2021-04" db="EMBL/GenBank/DDBJ databases">
        <authorList>
            <consortium name="Molecular Ecology Group"/>
        </authorList>
    </citation>
    <scope>NUCLEOTIDE SEQUENCE</scope>
</reference>
<dbReference type="Proteomes" id="UP000678393">
    <property type="component" value="Unassembled WGS sequence"/>
</dbReference>
<keyword evidence="1" id="KW-0732">Signal</keyword>
<accession>A0A8S3Z8W2</accession>
<comment type="caution">
    <text evidence="2">The sequence shown here is derived from an EMBL/GenBank/DDBJ whole genome shotgun (WGS) entry which is preliminary data.</text>
</comment>
<protein>
    <submittedName>
        <fullName evidence="2">Uncharacterized protein</fullName>
    </submittedName>
</protein>
<dbReference type="EMBL" id="CAJHNH020001835">
    <property type="protein sequence ID" value="CAG5124658.1"/>
    <property type="molecule type" value="Genomic_DNA"/>
</dbReference>
<name>A0A8S3Z8W2_9EUPU</name>
<feature type="chain" id="PRO_5035821657" evidence="1">
    <location>
        <begin position="24"/>
        <end position="71"/>
    </location>
</feature>
<gene>
    <name evidence="2" type="ORF">CUNI_LOCUS10216</name>
</gene>
<feature type="non-terminal residue" evidence="2">
    <location>
        <position position="1"/>
    </location>
</feature>
<organism evidence="2 3">
    <name type="scientific">Candidula unifasciata</name>
    <dbReference type="NCBI Taxonomy" id="100452"/>
    <lineage>
        <taxon>Eukaryota</taxon>
        <taxon>Metazoa</taxon>
        <taxon>Spiralia</taxon>
        <taxon>Lophotrochozoa</taxon>
        <taxon>Mollusca</taxon>
        <taxon>Gastropoda</taxon>
        <taxon>Heterobranchia</taxon>
        <taxon>Euthyneura</taxon>
        <taxon>Panpulmonata</taxon>
        <taxon>Eupulmonata</taxon>
        <taxon>Stylommatophora</taxon>
        <taxon>Helicina</taxon>
        <taxon>Helicoidea</taxon>
        <taxon>Geomitridae</taxon>
        <taxon>Candidula</taxon>
    </lineage>
</organism>
<evidence type="ECO:0000313" key="2">
    <source>
        <dbReference type="EMBL" id="CAG5124658.1"/>
    </source>
</evidence>
<sequence length="71" mass="7949">GKLDNMQPLRLAVFLAFIAGLRAYELSKDLAEFYCVVNGNYSNWEQVEKNGGNRPLSEMRFQSIVAPALSP</sequence>
<dbReference type="AlphaFoldDB" id="A0A8S3Z8W2"/>